<reference evidence="1" key="1">
    <citation type="submission" date="2022-08" db="EMBL/GenBank/DDBJ databases">
        <title>Whole genome sequencing of non-tuberculosis mycobacteria type-strains.</title>
        <authorList>
            <person name="Igarashi Y."/>
            <person name="Osugi A."/>
            <person name="Mitarai S."/>
        </authorList>
    </citation>
    <scope>NUCLEOTIDE SEQUENCE</scope>
    <source>
        <plasmid evidence="1">unnamed</plasmid>
    </source>
</reference>
<evidence type="ECO:0000313" key="1">
    <source>
        <dbReference type="EMBL" id="ULN44742.1"/>
    </source>
</evidence>
<geneLocation type="plasmid" evidence="1 2">
    <name>unnamed</name>
</geneLocation>
<sequence length="56" mass="6225">MNYVIVGRINPRSGQFSDAVANLSGQHFGPTLLKYERVLVSRDPLAADLVEPISRR</sequence>
<dbReference type="RefSeq" id="WP_240180746.1">
    <property type="nucleotide sequence ID" value="NZ_CP092363.2"/>
</dbReference>
<name>A0ABY3TTD6_9MYCO</name>
<keyword evidence="2" id="KW-1185">Reference proteome</keyword>
<dbReference type="Proteomes" id="UP001055337">
    <property type="component" value="Plasmid unnamed"/>
</dbReference>
<accession>A0ABY3TTD6</accession>
<keyword evidence="1" id="KW-0614">Plasmid</keyword>
<evidence type="ECO:0000313" key="2">
    <source>
        <dbReference type="Proteomes" id="UP001055337"/>
    </source>
</evidence>
<evidence type="ECO:0008006" key="3">
    <source>
        <dbReference type="Google" id="ProtNLM"/>
    </source>
</evidence>
<gene>
    <name evidence="1" type="ORF">MI149_30065</name>
</gene>
<organism evidence="1 2">
    <name type="scientific">Mycolicibacterium crocinum</name>
    <dbReference type="NCBI Taxonomy" id="388459"/>
    <lineage>
        <taxon>Bacteria</taxon>
        <taxon>Bacillati</taxon>
        <taxon>Actinomycetota</taxon>
        <taxon>Actinomycetes</taxon>
        <taxon>Mycobacteriales</taxon>
        <taxon>Mycobacteriaceae</taxon>
        <taxon>Mycolicibacterium</taxon>
    </lineage>
</organism>
<dbReference type="EMBL" id="CP092363">
    <property type="protein sequence ID" value="ULN44742.1"/>
    <property type="molecule type" value="Genomic_DNA"/>
</dbReference>
<protein>
    <recommendedName>
        <fullName evidence="3">DUF1330 domain-containing protein</fullName>
    </recommendedName>
</protein>
<proteinExistence type="predicted"/>